<protein>
    <submittedName>
        <fullName evidence="1">Uncharacterized protein</fullName>
    </submittedName>
</protein>
<accession>A0A5E4LTJ2</accession>
<evidence type="ECO:0000313" key="1">
    <source>
        <dbReference type="EMBL" id="VVC04403.1"/>
    </source>
</evidence>
<dbReference type="EMBL" id="CABMJJ010000009">
    <property type="protein sequence ID" value="VVC04403.1"/>
    <property type="molecule type" value="Genomic_DNA"/>
</dbReference>
<evidence type="ECO:0000313" key="2">
    <source>
        <dbReference type="Proteomes" id="UP000789941"/>
    </source>
</evidence>
<proteinExistence type="predicted"/>
<comment type="caution">
    <text evidence="1">The sequence shown here is derived from an EMBL/GenBank/DDBJ whole genome shotgun (WGS) entry which is preliminary data.</text>
</comment>
<dbReference type="Proteomes" id="UP000789941">
    <property type="component" value="Unassembled WGS sequence"/>
</dbReference>
<organism evidence="1 2">
    <name type="scientific">Candidatus Bilamarchaeum dharawalense</name>
    <dbReference type="NCBI Taxonomy" id="2885759"/>
    <lineage>
        <taxon>Archaea</taxon>
        <taxon>Candidatus Micrarchaeota</taxon>
        <taxon>Candidatus Micrarchaeia</taxon>
        <taxon>Candidatus Anstonellales</taxon>
        <taxon>Candidatus Bilamarchaeaceae</taxon>
        <taxon>Candidatus Bilamarchaeum</taxon>
    </lineage>
</organism>
<gene>
    <name evidence="1" type="ORF">LFW2832_00928</name>
</gene>
<dbReference type="AlphaFoldDB" id="A0A5E4LTJ2"/>
<reference evidence="1 2" key="1">
    <citation type="submission" date="2019-08" db="EMBL/GenBank/DDBJ databases">
        <authorList>
            <person name="Vazquez-Campos X."/>
        </authorList>
    </citation>
    <scope>NUCLEOTIDE SEQUENCE [LARGE SCALE GENOMIC DNA]</scope>
    <source>
        <strain evidence="1">LFW-283_2</strain>
    </source>
</reference>
<sequence>MKILALPSDVALQLTKPEIVKRPKLLLKPLDPEGIVGGASNVWGNEKGEKFASVRDPKSTRNGWEITISRIMGGQRPYHVPWVSAYLKIVGDGIEITSIADRDNHYYAPPPPEKRGRGLFGAVLAETVLFCLENGSNTVLITPESRHVRAHYANYGFQADTENRMKFSVDHDLLKE</sequence>
<name>A0A5E4LTJ2_9ARCH</name>